<dbReference type="InterPro" id="IPR032710">
    <property type="entry name" value="NTF2-like_dom_sf"/>
</dbReference>
<name>A0A132MHF7_9ACTN</name>
<keyword evidence="3" id="KW-1185">Reference proteome</keyword>
<sequence>MDLMAEDCEFRSSLGAEPGTTFVGRDEVRRGYELFLGPTDEPAPETEISGILVNDDFAVVRWTSLSPDGSSVEVRACDIFEFEGDRIKVKDTYRKVRGELR</sequence>
<reference evidence="3" key="1">
    <citation type="submission" date="2015-04" db="EMBL/GenBank/DDBJ databases">
        <title>Physiological reanalysis, assessment of diazotrophy, and genome sequences of multiple isolates of Streptomyces thermoautotrophicus.</title>
        <authorList>
            <person name="MacKellar D.C."/>
            <person name="Lieber L."/>
            <person name="Norman J."/>
            <person name="Bolger A."/>
            <person name="Tobin C."/>
            <person name="Murray J.W."/>
            <person name="Chang R."/>
            <person name="Ford T."/>
            <person name="Nguyen P.Q."/>
            <person name="Woodward J."/>
            <person name="Permingeat H."/>
            <person name="Joshi N.S."/>
            <person name="Silver P.A."/>
            <person name="Usadel B."/>
            <person name="Rutherford A.W."/>
            <person name="Friesen M."/>
            <person name="Prell J."/>
        </authorList>
    </citation>
    <scope>NUCLEOTIDE SEQUENCE [LARGE SCALE GENOMIC DNA]</scope>
    <source>
        <strain evidence="3">H1</strain>
    </source>
</reference>
<accession>A0A132MHF7</accession>
<dbReference type="InterPro" id="IPR037401">
    <property type="entry name" value="SnoaL-like"/>
</dbReference>
<protein>
    <submittedName>
        <fullName evidence="2">Taurine dehydrogenase small subunit</fullName>
    </submittedName>
</protein>
<proteinExistence type="predicted"/>
<dbReference type="STRING" id="1469144.LI90_4455"/>
<dbReference type="Gene3D" id="3.10.450.50">
    <property type="match status" value="1"/>
</dbReference>
<dbReference type="Proteomes" id="UP000070188">
    <property type="component" value="Unassembled WGS sequence"/>
</dbReference>
<organism evidence="2 3">
    <name type="scientific">Carbonactinospora thermoautotrophica</name>
    <dbReference type="NCBI Taxonomy" id="1469144"/>
    <lineage>
        <taxon>Bacteria</taxon>
        <taxon>Bacillati</taxon>
        <taxon>Actinomycetota</taxon>
        <taxon>Actinomycetes</taxon>
        <taxon>Kitasatosporales</taxon>
        <taxon>Carbonactinosporaceae</taxon>
        <taxon>Carbonactinospora</taxon>
    </lineage>
</organism>
<evidence type="ECO:0000313" key="3">
    <source>
        <dbReference type="Proteomes" id="UP000070188"/>
    </source>
</evidence>
<evidence type="ECO:0000313" key="2">
    <source>
        <dbReference type="EMBL" id="KWW97195.1"/>
    </source>
</evidence>
<evidence type="ECO:0000259" key="1">
    <source>
        <dbReference type="Pfam" id="PF12680"/>
    </source>
</evidence>
<gene>
    <name evidence="2" type="ORF">LI90_4455</name>
</gene>
<dbReference type="Pfam" id="PF12680">
    <property type="entry name" value="SnoaL_2"/>
    <property type="match status" value="1"/>
</dbReference>
<dbReference type="AlphaFoldDB" id="A0A132MHF7"/>
<comment type="caution">
    <text evidence="2">The sequence shown here is derived from an EMBL/GenBank/DDBJ whole genome shotgun (WGS) entry which is preliminary data.</text>
</comment>
<feature type="domain" description="SnoaL-like" evidence="1">
    <location>
        <begin position="2"/>
        <end position="88"/>
    </location>
</feature>
<dbReference type="EMBL" id="LAXD01000006">
    <property type="protein sequence ID" value="KWW97195.1"/>
    <property type="molecule type" value="Genomic_DNA"/>
</dbReference>
<dbReference type="SUPFAM" id="SSF54427">
    <property type="entry name" value="NTF2-like"/>
    <property type="match status" value="1"/>
</dbReference>